<dbReference type="AlphaFoldDB" id="F2SBE9"/>
<dbReference type="HOGENOM" id="CLU_021768_5_1_1"/>
<dbReference type="PANTHER" id="PTHR21310:SF48">
    <property type="entry name" value="AMINOGLYCOSIDE PHOSPHOTRANSFERASE DOMAIN-CONTAINING PROTEIN"/>
    <property type="match status" value="1"/>
</dbReference>
<reference evidence="3" key="1">
    <citation type="journal article" date="2012" name="MBio">
        <title>Comparative genome analysis of Trichophyton rubrum and related dermatophytes reveals candidate genes involved in infection.</title>
        <authorList>
            <person name="Martinez D.A."/>
            <person name="Oliver B.G."/>
            <person name="Graeser Y."/>
            <person name="Goldberg J.M."/>
            <person name="Li W."/>
            <person name="Martinez-Rossi N.M."/>
            <person name="Monod M."/>
            <person name="Shelest E."/>
            <person name="Barton R.C."/>
            <person name="Birch E."/>
            <person name="Brakhage A.A."/>
            <person name="Chen Z."/>
            <person name="Gurr S.J."/>
            <person name="Heiman D."/>
            <person name="Heitman J."/>
            <person name="Kosti I."/>
            <person name="Rossi A."/>
            <person name="Saif S."/>
            <person name="Samalova M."/>
            <person name="Saunders C.W."/>
            <person name="Shea T."/>
            <person name="Summerbell R.C."/>
            <person name="Xu J."/>
            <person name="Young S."/>
            <person name="Zeng Q."/>
            <person name="Birren B.W."/>
            <person name="Cuomo C.A."/>
            <person name="White T.C."/>
        </authorList>
    </citation>
    <scope>NUCLEOTIDE SEQUENCE [LARGE SCALE GENOMIC DNA]</scope>
    <source>
        <strain evidence="3">CBS 112818</strain>
    </source>
</reference>
<protein>
    <recommendedName>
        <fullName evidence="1">Aminoglycoside phosphotransferase domain-containing protein</fullName>
    </recommendedName>
</protein>
<dbReference type="Pfam" id="PF01636">
    <property type="entry name" value="APH"/>
    <property type="match status" value="1"/>
</dbReference>
<accession>F2SBE9</accession>
<organism evidence="2 3">
    <name type="scientific">Trichophyton tonsurans (strain CBS 112818)</name>
    <name type="common">Scalp ringworm fungus</name>
    <dbReference type="NCBI Taxonomy" id="647933"/>
    <lineage>
        <taxon>Eukaryota</taxon>
        <taxon>Fungi</taxon>
        <taxon>Dikarya</taxon>
        <taxon>Ascomycota</taxon>
        <taxon>Pezizomycotina</taxon>
        <taxon>Eurotiomycetes</taxon>
        <taxon>Eurotiomycetidae</taxon>
        <taxon>Onygenales</taxon>
        <taxon>Arthrodermataceae</taxon>
        <taxon>Trichophyton</taxon>
    </lineage>
</organism>
<sequence>MEWPVKIPYFAPDLPCPLPSNSEIEEAPVFVDHNGYKVARVGNNYVVKFGHSLQLDLIEGENMIFLRHATKIKIPKVYALYNVPETSTNYIVMEYVEGKTLDTQWKSLSDREKEDITSTLKQYFAELRKLPSPGYFGSIRRRRMPGGMFWTPEPNSEINGPFENEADLNEALALKYVAESEYRSAYRAEFYRRALSNVFRDHESKFTHGDFQRKNVIIRSRSYNSSNDGTSPGDEKTYEVTLIDWETSGWYPSYWEYSMAALATRWDDDWGVWLVRTIEPFDVEFPWLQMLYLELWS</sequence>
<dbReference type="EMBL" id="GG698564">
    <property type="protein sequence ID" value="EGE00899.1"/>
    <property type="molecule type" value="Genomic_DNA"/>
</dbReference>
<proteinExistence type="predicted"/>
<feature type="domain" description="Aminoglycoside phosphotransferase" evidence="1">
    <location>
        <begin position="40"/>
        <end position="270"/>
    </location>
</feature>
<dbReference type="InterPro" id="IPR002575">
    <property type="entry name" value="Aminoglycoside_PTrfase"/>
</dbReference>
<dbReference type="InterPro" id="IPR011009">
    <property type="entry name" value="Kinase-like_dom_sf"/>
</dbReference>
<dbReference type="Proteomes" id="UP000009172">
    <property type="component" value="Unassembled WGS sequence"/>
</dbReference>
<dbReference type="SUPFAM" id="SSF56112">
    <property type="entry name" value="Protein kinase-like (PK-like)"/>
    <property type="match status" value="1"/>
</dbReference>
<dbReference type="InterPro" id="IPR051678">
    <property type="entry name" value="AGP_Transferase"/>
</dbReference>
<dbReference type="Gene3D" id="3.90.1200.10">
    <property type="match status" value="1"/>
</dbReference>
<evidence type="ECO:0000259" key="1">
    <source>
        <dbReference type="Pfam" id="PF01636"/>
    </source>
</evidence>
<name>F2SBE9_TRIT1</name>
<evidence type="ECO:0000313" key="3">
    <source>
        <dbReference type="Proteomes" id="UP000009172"/>
    </source>
</evidence>
<evidence type="ECO:0000313" key="2">
    <source>
        <dbReference type="EMBL" id="EGE00899.1"/>
    </source>
</evidence>
<keyword evidence="3" id="KW-1185">Reference proteome</keyword>
<dbReference type="PANTHER" id="PTHR21310">
    <property type="entry name" value="AMINOGLYCOSIDE PHOSPHOTRANSFERASE-RELATED-RELATED"/>
    <property type="match status" value="1"/>
</dbReference>
<dbReference type="Gene3D" id="3.30.200.150">
    <property type="match status" value="1"/>
</dbReference>
<gene>
    <name evidence="2" type="ORF">TESG_08194</name>
</gene>